<dbReference type="GO" id="GO:0005737">
    <property type="term" value="C:cytoplasm"/>
    <property type="evidence" value="ECO:0007669"/>
    <property type="project" value="UniProtKB-SubCell"/>
</dbReference>
<dbReference type="AlphaFoldDB" id="A0A1J4KYA2"/>
<dbReference type="GO" id="GO:0004134">
    <property type="term" value="F:4-alpha-glucanotransferase activity"/>
    <property type="evidence" value="ECO:0007669"/>
    <property type="project" value="UniProtKB-EC"/>
</dbReference>
<dbReference type="SUPFAM" id="SSF51445">
    <property type="entry name" value="(Trans)glycosidases"/>
    <property type="match status" value="1"/>
</dbReference>
<comment type="catalytic activity">
    <reaction evidence="1">
        <text>Transfers a segment of a (1-&gt;4)-alpha-D-glucan to a new position in an acceptor, which may be glucose or a (1-&gt;4)-alpha-D-glucan.</text>
        <dbReference type="EC" id="2.4.1.25"/>
    </reaction>
</comment>
<dbReference type="PANTHER" id="PTHR32518">
    <property type="match status" value="1"/>
</dbReference>
<dbReference type="Pfam" id="PF02446">
    <property type="entry name" value="Glyco_hydro_77"/>
    <property type="match status" value="1"/>
</dbReference>
<comment type="subcellular location">
    <subcellularLocation>
        <location evidence="2">Cytoplasm</location>
    </subcellularLocation>
</comment>
<evidence type="ECO:0000256" key="9">
    <source>
        <dbReference type="ARBA" id="ARBA00031423"/>
    </source>
</evidence>
<dbReference type="RefSeq" id="XP_068369282.1">
    <property type="nucleotide sequence ID" value="XM_068497277.1"/>
</dbReference>
<reference evidence="12" key="1">
    <citation type="submission" date="2016-10" db="EMBL/GenBank/DDBJ databases">
        <authorList>
            <person name="Benchimol M."/>
            <person name="Almeida L.G."/>
            <person name="Vasconcelos A.T."/>
            <person name="Perreira-Neves A."/>
            <person name="Rosa I.A."/>
            <person name="Tasca T."/>
            <person name="Bogo M.R."/>
            <person name="de Souza W."/>
        </authorList>
    </citation>
    <scope>NUCLEOTIDE SEQUENCE [LARGE SCALE GENOMIC DNA]</scope>
    <source>
        <strain evidence="12">K</strain>
    </source>
</reference>
<dbReference type="OrthoDB" id="6123450at2759"/>
<dbReference type="InterPro" id="IPR013784">
    <property type="entry name" value="Carb-bd-like_fold"/>
</dbReference>
<dbReference type="InterPro" id="IPR003385">
    <property type="entry name" value="Glyco_hydro_77"/>
</dbReference>
<dbReference type="InterPro" id="IPR013783">
    <property type="entry name" value="Ig-like_fold"/>
</dbReference>
<gene>
    <name evidence="12" type="ORF">TRFO_13478</name>
</gene>
<comment type="caution">
    <text evidence="12">The sequence shown here is derived from an EMBL/GenBank/DDBJ whole genome shotgun (WGS) entry which is preliminary data.</text>
</comment>
<keyword evidence="5" id="KW-0963">Cytoplasm</keyword>
<evidence type="ECO:0000256" key="5">
    <source>
        <dbReference type="ARBA" id="ARBA00022490"/>
    </source>
</evidence>
<evidence type="ECO:0000313" key="12">
    <source>
        <dbReference type="EMBL" id="OHT16146.1"/>
    </source>
</evidence>
<protein>
    <recommendedName>
        <fullName evidence="4">4-alpha-glucanotransferase</fullName>
        <ecNumber evidence="4">2.4.1.25</ecNumber>
    </recommendedName>
    <alternativeName>
        <fullName evidence="9">Amylomaltase</fullName>
    </alternativeName>
    <alternativeName>
        <fullName evidence="10">Disproportionating enzyme</fullName>
    </alternativeName>
</protein>
<dbReference type="EC" id="2.4.1.25" evidence="4"/>
<dbReference type="CDD" id="cd05467">
    <property type="entry name" value="CBM20"/>
    <property type="match status" value="1"/>
</dbReference>
<evidence type="ECO:0000256" key="2">
    <source>
        <dbReference type="ARBA" id="ARBA00004496"/>
    </source>
</evidence>
<dbReference type="PROSITE" id="PS51166">
    <property type="entry name" value="CBM20"/>
    <property type="match status" value="2"/>
</dbReference>
<dbReference type="GO" id="GO:2001070">
    <property type="term" value="F:starch binding"/>
    <property type="evidence" value="ECO:0007669"/>
    <property type="project" value="InterPro"/>
</dbReference>
<dbReference type="InterPro" id="IPR017853">
    <property type="entry name" value="GH"/>
</dbReference>
<evidence type="ECO:0000256" key="1">
    <source>
        <dbReference type="ARBA" id="ARBA00000439"/>
    </source>
</evidence>
<dbReference type="InterPro" id="IPR002044">
    <property type="entry name" value="CBM20"/>
</dbReference>
<sequence length="1041" mass="121507">MTFFLKFHLKANRRGGNLPIIYGSLPELGGGNPAKGIALKPIGSVYNFIAEIRVKQPNTSDDGWYSYCYRPPFGTIVHETVPKRYLPKFSSNLEIYDSSEAATAICELVVRFRVKCHTNFGEELFIVGDCKELGNWQPQGAQQLFYEEETDSWIGDVCFPLQSSARTIQYKYFISGDVNDVRWEPEENHIIHLDSTSSPAYVEVSDTFRWVDPIMSVFTRSAFTDVLTKRKYPVAPPRISPNSVLPNQVSINFTVMCPHVRRNQQLAIVGDCAELGEWEPENALFLADADFPIWNGAVTLSRNSLPFEYKYVIFDRDSGEYIWESAGNRKCYGITSSTVDFCYPATVIVSDWYVSPNRDMFKGMAVQCPIFSLRTNESCGIGQYSDVRSLVDMCRQIGASMIQILPINDTTEKGDIDDSSPYKAISCFALHPIYINMLEILPNLPSDIYNDILSRRCEFEQKREVDYQQVYRFKIDALRRIYSKVETDLEHDKEFKDFCQENEEWLKPYSLFCLLRDEYKTADFRKWPEHSLVTTDEIDCLFETYRDEALFTYWVQYICDRQFKASREYATASGIVLKCELTYGVPANSAECWANRKLFNLDTCIGAPPDAVHTEGINYHVPSYNWTAMRADNFSWWRLRLKRFSDLFHAAQLDHILGFFRTWQIPVDSSFRSILGHYSPCNPLTRQELESRGLWDIDRYVKPYIRFHTLQQKFQDEAANIAKEYFEPLNINPDDDFYEFKERCNTELKMNELLSSTIWEKGKRDHYRACLLQLLSNVILIPDESNAENQDRSQDKFHFRSDVTVEHVEPTPTGPRVFPSQSWLELDTKQRQAILEMYQEYNYKRQVGIWVSEAIPKLEMLQGSTNLLLFAQETCPIAEELDHEIESKSILSLRVPRFPKDTKQSYDPTSDFQYMAQVSPSLPDTSTIRGWWEENKNTTLAYWRDELEEEEQVPEFCFSNVLIKILKKNLESDSMWCTFLLQDIVDVFDRLRKQYPDEERIFHPDKKAGWVYRYPWTLEELVNDSEWTNFVHDLVKDTKRD</sequence>
<proteinExistence type="inferred from homology"/>
<dbReference type="EMBL" id="MLAK01000145">
    <property type="protein sequence ID" value="OHT16146.1"/>
    <property type="molecule type" value="Genomic_DNA"/>
</dbReference>
<dbReference type="VEuPathDB" id="TrichDB:TRFO_13478"/>
<dbReference type="SMART" id="SM01065">
    <property type="entry name" value="CBM_2"/>
    <property type="match status" value="3"/>
</dbReference>
<accession>A0A1J4KYA2</accession>
<keyword evidence="13" id="KW-1185">Reference proteome</keyword>
<organism evidence="12 13">
    <name type="scientific">Tritrichomonas foetus</name>
    <dbReference type="NCBI Taxonomy" id="1144522"/>
    <lineage>
        <taxon>Eukaryota</taxon>
        <taxon>Metamonada</taxon>
        <taxon>Parabasalia</taxon>
        <taxon>Tritrichomonadida</taxon>
        <taxon>Tritrichomonadidae</taxon>
        <taxon>Tritrichomonas</taxon>
    </lineage>
</organism>
<feature type="domain" description="CBM20" evidence="11">
    <location>
        <begin position="102"/>
        <end position="212"/>
    </location>
</feature>
<dbReference type="GO" id="GO:0005975">
    <property type="term" value="P:carbohydrate metabolic process"/>
    <property type="evidence" value="ECO:0007669"/>
    <property type="project" value="InterPro"/>
</dbReference>
<evidence type="ECO:0000256" key="3">
    <source>
        <dbReference type="ARBA" id="ARBA00005684"/>
    </source>
</evidence>
<dbReference type="Gene3D" id="3.20.20.80">
    <property type="entry name" value="Glycosidases"/>
    <property type="match status" value="2"/>
</dbReference>
<dbReference type="PANTHER" id="PTHR32518:SF3">
    <property type="entry name" value="4-ALPHA-GLUCANOTRANSFERASE"/>
    <property type="match status" value="1"/>
</dbReference>
<evidence type="ECO:0000256" key="10">
    <source>
        <dbReference type="ARBA" id="ARBA00031501"/>
    </source>
</evidence>
<name>A0A1J4KYA2_9EUKA</name>
<evidence type="ECO:0000256" key="8">
    <source>
        <dbReference type="ARBA" id="ARBA00023277"/>
    </source>
</evidence>
<feature type="domain" description="CBM20" evidence="11">
    <location>
        <begin position="243"/>
        <end position="354"/>
    </location>
</feature>
<dbReference type="SUPFAM" id="SSF49452">
    <property type="entry name" value="Starch-binding domain-like"/>
    <property type="match status" value="3"/>
</dbReference>
<evidence type="ECO:0000313" key="13">
    <source>
        <dbReference type="Proteomes" id="UP000179807"/>
    </source>
</evidence>
<evidence type="ECO:0000256" key="4">
    <source>
        <dbReference type="ARBA" id="ARBA00012560"/>
    </source>
</evidence>
<keyword evidence="6" id="KW-0328">Glycosyltransferase</keyword>
<keyword evidence="8" id="KW-0119">Carbohydrate metabolism</keyword>
<dbReference type="Proteomes" id="UP000179807">
    <property type="component" value="Unassembled WGS sequence"/>
</dbReference>
<comment type="similarity">
    <text evidence="3">Belongs to the disproportionating enzyme family.</text>
</comment>
<keyword evidence="7" id="KW-0808">Transferase</keyword>
<evidence type="ECO:0000256" key="7">
    <source>
        <dbReference type="ARBA" id="ARBA00022679"/>
    </source>
</evidence>
<dbReference type="Pfam" id="PF00686">
    <property type="entry name" value="CBM_20"/>
    <property type="match status" value="2"/>
</dbReference>
<evidence type="ECO:0000256" key="6">
    <source>
        <dbReference type="ARBA" id="ARBA00022676"/>
    </source>
</evidence>
<dbReference type="Gene3D" id="2.60.40.10">
    <property type="entry name" value="Immunoglobulins"/>
    <property type="match status" value="2"/>
</dbReference>
<evidence type="ECO:0000259" key="11">
    <source>
        <dbReference type="PROSITE" id="PS51166"/>
    </source>
</evidence>
<dbReference type="GeneID" id="94831981"/>